<dbReference type="Proteomes" id="UP000613580">
    <property type="component" value="Unassembled WGS sequence"/>
</dbReference>
<evidence type="ECO:0000259" key="1">
    <source>
        <dbReference type="Pfam" id="PF14033"/>
    </source>
</evidence>
<evidence type="ECO:0000313" key="4">
    <source>
        <dbReference type="Proteomes" id="UP000613580"/>
    </source>
</evidence>
<dbReference type="InterPro" id="IPR049192">
    <property type="entry name" value="DUF4246_C"/>
</dbReference>
<protein>
    <submittedName>
        <fullName evidence="3">Uncharacterized protein</fullName>
    </submittedName>
</protein>
<evidence type="ECO:0000259" key="2">
    <source>
        <dbReference type="Pfam" id="PF21666"/>
    </source>
</evidence>
<proteinExistence type="predicted"/>
<dbReference type="Pfam" id="PF21666">
    <property type="entry name" value="DUF4246_N"/>
    <property type="match status" value="1"/>
</dbReference>
<name>A0A8H6TFX9_MYCCL</name>
<dbReference type="Pfam" id="PF14033">
    <property type="entry name" value="DUF4246"/>
    <property type="match status" value="1"/>
</dbReference>
<evidence type="ECO:0000313" key="3">
    <source>
        <dbReference type="EMBL" id="KAF7318140.1"/>
    </source>
</evidence>
<dbReference type="EMBL" id="JACAZE010000004">
    <property type="protein sequence ID" value="KAF7318140.1"/>
    <property type="molecule type" value="Genomic_DNA"/>
</dbReference>
<dbReference type="InterPro" id="IPR025340">
    <property type="entry name" value="DUF4246"/>
</dbReference>
<keyword evidence="4" id="KW-1185">Reference proteome</keyword>
<dbReference type="PANTHER" id="PTHR33119">
    <property type="entry name" value="IFI3P"/>
    <property type="match status" value="1"/>
</dbReference>
<dbReference type="AlphaFoldDB" id="A0A8H6TFX9"/>
<feature type="domain" description="DUF4246" evidence="2">
    <location>
        <begin position="48"/>
        <end position="94"/>
    </location>
</feature>
<gene>
    <name evidence="3" type="ORF">HMN09_00322100</name>
</gene>
<dbReference type="InterPro" id="IPR049207">
    <property type="entry name" value="DUF4246_N"/>
</dbReference>
<sequence>MSTASDVDAAADAQISRMLDQFEQMERPVAKPDWTFPLPFIPFSDLESDEACWGPSARTLAELRMYELSWAIRSKSGWETKIKDAQIMANWRAEATLQQEALLKPEKLTENMINFVLQELHSYAQLVDAKTGIQAGPFDAIWYSDRLLSSKLLSALRAEALNLEAIPHALKDWHPRSNGQVLDLVHPSLYPIVYGRTQSLSAAHIEIPTLHDKWRSSGSSSRRSPGSMSMSKKFCWLPSDFAISSTGEASLVSPYINNLHPQHHAGLYRVIEHVVGSFVPLFERVLSQINGSERDLLRHGQNDPPPGTGRIVRSRIFVTRMIGYDFKLAANEVPCIWLNGDTLFRDDFETVEAMYEAVERLPEAHAAYNGVLERSIVPYSLRGKTIQCIIKLANIHLTPENTEYAGGSWHVEGMLNERIVASGIYYYDEENITESSLAFRVTTTPPAYHAQDDEVCAEILYGMQRDSHCVQDIGSITTPSGRALAWPNIYQHCVAPFRLADSTRPGHRKIMAIFLVDPSLDPIPSATTTPPQQSEWARYALEEAQQDPNSVISKLPVELVHRICDESECAAGGRYVGRAEAEAIRLELMDERTVFVERRERVLSGSFNMCEH</sequence>
<accession>A0A8H6TFX9</accession>
<feature type="domain" description="DUF4246" evidence="1">
    <location>
        <begin position="110"/>
        <end position="538"/>
    </location>
</feature>
<organism evidence="3 4">
    <name type="scientific">Mycena chlorophos</name>
    <name type="common">Agaric fungus</name>
    <name type="synonym">Agaricus chlorophos</name>
    <dbReference type="NCBI Taxonomy" id="658473"/>
    <lineage>
        <taxon>Eukaryota</taxon>
        <taxon>Fungi</taxon>
        <taxon>Dikarya</taxon>
        <taxon>Basidiomycota</taxon>
        <taxon>Agaricomycotina</taxon>
        <taxon>Agaricomycetes</taxon>
        <taxon>Agaricomycetidae</taxon>
        <taxon>Agaricales</taxon>
        <taxon>Marasmiineae</taxon>
        <taxon>Mycenaceae</taxon>
        <taxon>Mycena</taxon>
    </lineage>
</organism>
<dbReference type="OrthoDB" id="415532at2759"/>
<dbReference type="PANTHER" id="PTHR33119:SF1">
    <property type="entry name" value="FE2OG DIOXYGENASE DOMAIN-CONTAINING PROTEIN"/>
    <property type="match status" value="1"/>
</dbReference>
<comment type="caution">
    <text evidence="3">The sequence shown here is derived from an EMBL/GenBank/DDBJ whole genome shotgun (WGS) entry which is preliminary data.</text>
</comment>
<reference evidence="3" key="1">
    <citation type="submission" date="2020-05" db="EMBL/GenBank/DDBJ databases">
        <title>Mycena genomes resolve the evolution of fungal bioluminescence.</title>
        <authorList>
            <person name="Tsai I.J."/>
        </authorList>
    </citation>
    <scope>NUCLEOTIDE SEQUENCE</scope>
    <source>
        <strain evidence="3">110903Hualien_Pintung</strain>
    </source>
</reference>